<name>A0ABV9EGB0_9ACTN</name>
<evidence type="ECO:0000313" key="1">
    <source>
        <dbReference type="EMBL" id="MFC4587360.1"/>
    </source>
</evidence>
<evidence type="ECO:0000313" key="2">
    <source>
        <dbReference type="Proteomes" id="UP001595891"/>
    </source>
</evidence>
<dbReference type="Proteomes" id="UP001595891">
    <property type="component" value="Unassembled WGS sequence"/>
</dbReference>
<sequence>MNPDDPGTARLAERLRAARARVVAVDGPSGSGKTTLGRALADDLGAGLIHMDDLYPGWDGLRGGVERLVEWILRPLASGEAARWRRYDWTLEAYAEWHEHPPSAAVVVEGVGSGALAAGPYTSFLVWMEAPLAVRRERALGRDGGTYRPHWERWALQERAYFATDRVRERADLTVDTGPVPR</sequence>
<dbReference type="NCBIfam" id="NF005115">
    <property type="entry name" value="PRK06547.1"/>
    <property type="match status" value="1"/>
</dbReference>
<comment type="caution">
    <text evidence="1">The sequence shown here is derived from an EMBL/GenBank/DDBJ whole genome shotgun (WGS) entry which is preliminary data.</text>
</comment>
<organism evidence="1 2">
    <name type="scientific">Sphaerisporangium corydalis</name>
    <dbReference type="NCBI Taxonomy" id="1441875"/>
    <lineage>
        <taxon>Bacteria</taxon>
        <taxon>Bacillati</taxon>
        <taxon>Actinomycetota</taxon>
        <taxon>Actinomycetes</taxon>
        <taxon>Streptosporangiales</taxon>
        <taxon>Streptosporangiaceae</taxon>
        <taxon>Sphaerisporangium</taxon>
    </lineage>
</organism>
<dbReference type="GO" id="GO:0016301">
    <property type="term" value="F:kinase activity"/>
    <property type="evidence" value="ECO:0007669"/>
    <property type="project" value="UniProtKB-KW"/>
</dbReference>
<reference evidence="2" key="1">
    <citation type="journal article" date="2019" name="Int. J. Syst. Evol. Microbiol.">
        <title>The Global Catalogue of Microorganisms (GCM) 10K type strain sequencing project: providing services to taxonomists for standard genome sequencing and annotation.</title>
        <authorList>
            <consortium name="The Broad Institute Genomics Platform"/>
            <consortium name="The Broad Institute Genome Sequencing Center for Infectious Disease"/>
            <person name="Wu L."/>
            <person name="Ma J."/>
        </authorList>
    </citation>
    <scope>NUCLEOTIDE SEQUENCE [LARGE SCALE GENOMIC DNA]</scope>
    <source>
        <strain evidence="2">CCUG 49560</strain>
    </source>
</reference>
<dbReference type="SUPFAM" id="SSF52540">
    <property type="entry name" value="P-loop containing nucleoside triphosphate hydrolases"/>
    <property type="match status" value="1"/>
</dbReference>
<dbReference type="InterPro" id="IPR027417">
    <property type="entry name" value="P-loop_NTPase"/>
</dbReference>
<gene>
    <name evidence="1" type="ORF">ACFO8L_14800</name>
</gene>
<dbReference type="EMBL" id="JBHSFN010000008">
    <property type="protein sequence ID" value="MFC4587360.1"/>
    <property type="molecule type" value="Genomic_DNA"/>
</dbReference>
<dbReference type="Gene3D" id="3.40.50.300">
    <property type="entry name" value="P-loop containing nucleotide triphosphate hydrolases"/>
    <property type="match status" value="1"/>
</dbReference>
<dbReference type="RefSeq" id="WP_262841922.1">
    <property type="nucleotide sequence ID" value="NZ_JANZYP010000008.1"/>
</dbReference>
<keyword evidence="2" id="KW-1185">Reference proteome</keyword>
<accession>A0ABV9EGB0</accession>
<keyword evidence="1" id="KW-0808">Transferase</keyword>
<proteinExistence type="predicted"/>
<keyword evidence="1" id="KW-0418">Kinase</keyword>
<protein>
    <submittedName>
        <fullName evidence="1">(D)CMP kinase</fullName>
    </submittedName>
</protein>